<evidence type="ECO:0000256" key="1">
    <source>
        <dbReference type="ARBA" id="ARBA00007154"/>
    </source>
</evidence>
<evidence type="ECO:0000256" key="4">
    <source>
        <dbReference type="PIRSR" id="PIRSR000858-1"/>
    </source>
</evidence>
<dbReference type="STRING" id="626937.HMPREF3293_03081"/>
<name>A0A136Q055_9FIRM</name>
<evidence type="ECO:0000313" key="6">
    <source>
        <dbReference type="Proteomes" id="UP000070366"/>
    </source>
</evidence>
<dbReference type="PANTHER" id="PTHR43293">
    <property type="entry name" value="ACETATE COA-TRANSFERASE YDIF"/>
    <property type="match status" value="1"/>
</dbReference>
<dbReference type="PATRIC" id="fig|626937.4.peg.3031"/>
<keyword evidence="2 3" id="KW-0808">Transferase</keyword>
<evidence type="ECO:0000313" key="5">
    <source>
        <dbReference type="EMBL" id="KXK64033.1"/>
    </source>
</evidence>
<dbReference type="Gene3D" id="3.40.1080.10">
    <property type="entry name" value="Glutaconate Coenzyme A-transferase"/>
    <property type="match status" value="2"/>
</dbReference>
<dbReference type="GO" id="GO:0046952">
    <property type="term" value="P:ketone body catabolic process"/>
    <property type="evidence" value="ECO:0007669"/>
    <property type="project" value="InterPro"/>
</dbReference>
<dbReference type="EMBL" id="LSZW01000067">
    <property type="protein sequence ID" value="KXK64033.1"/>
    <property type="molecule type" value="Genomic_DNA"/>
</dbReference>
<feature type="active site" description="5-glutamyl coenzyme A thioester intermediate" evidence="4">
    <location>
        <position position="326"/>
    </location>
</feature>
<protein>
    <submittedName>
        <fullName evidence="5">CoA transferase</fullName>
    </submittedName>
</protein>
<gene>
    <name evidence="5" type="ORF">HMPREF3293_03081</name>
</gene>
<evidence type="ECO:0000256" key="3">
    <source>
        <dbReference type="PIRNR" id="PIRNR000858"/>
    </source>
</evidence>
<dbReference type="SMART" id="SM00882">
    <property type="entry name" value="CoA_trans"/>
    <property type="match status" value="2"/>
</dbReference>
<dbReference type="InterPro" id="IPR037171">
    <property type="entry name" value="NagB/RpiA_transferase-like"/>
</dbReference>
<evidence type="ECO:0000256" key="2">
    <source>
        <dbReference type="ARBA" id="ARBA00022679"/>
    </source>
</evidence>
<dbReference type="Proteomes" id="UP000070366">
    <property type="component" value="Unassembled WGS sequence"/>
</dbReference>
<dbReference type="InterPro" id="IPR014388">
    <property type="entry name" value="3-oxoacid_CoA-transferase"/>
</dbReference>
<dbReference type="PIRSF" id="PIRSF000858">
    <property type="entry name" value="SCOT-t"/>
    <property type="match status" value="1"/>
</dbReference>
<comment type="similarity">
    <text evidence="1 3">Belongs to the 3-oxoacid CoA-transferase family.</text>
</comment>
<dbReference type="InterPro" id="IPR004165">
    <property type="entry name" value="CoA_trans_fam_I"/>
</dbReference>
<comment type="caution">
    <text evidence="5">The sequence shown here is derived from an EMBL/GenBank/DDBJ whole genome shotgun (WGS) entry which is preliminary data.</text>
</comment>
<keyword evidence="6" id="KW-1185">Reference proteome</keyword>
<dbReference type="RefSeq" id="WP_066522845.1">
    <property type="nucleotide sequence ID" value="NZ_CABMOF010000010.1"/>
</dbReference>
<dbReference type="GO" id="GO:0008410">
    <property type="term" value="F:CoA-transferase activity"/>
    <property type="evidence" value="ECO:0007669"/>
    <property type="project" value="InterPro"/>
</dbReference>
<reference evidence="5 6" key="1">
    <citation type="submission" date="2016-02" db="EMBL/GenBank/DDBJ databases">
        <authorList>
            <person name="Wen L."/>
            <person name="He K."/>
            <person name="Yang H."/>
        </authorList>
    </citation>
    <scope>NUCLEOTIDE SEQUENCE [LARGE SCALE GENOMIC DNA]</scope>
    <source>
        <strain evidence="5 6">DSM 22607</strain>
    </source>
</reference>
<dbReference type="SUPFAM" id="SSF100950">
    <property type="entry name" value="NagB/RpiA/CoA transferase-like"/>
    <property type="match status" value="2"/>
</dbReference>
<proteinExistence type="inferred from homology"/>
<dbReference type="Pfam" id="PF01144">
    <property type="entry name" value="CoA_trans"/>
    <property type="match status" value="1"/>
</dbReference>
<dbReference type="PANTHER" id="PTHR43293:SF1">
    <property type="entry name" value="ACETATE COA-TRANSFERASE YDIF"/>
    <property type="match status" value="1"/>
</dbReference>
<sequence>MKKAKILAARKAIDCIESGKTFAVDGFCGIGVPEELYIALQERFLQTGKPNHMTMIFAACQGDMSERGFNHLAEEGLVSTAIGGHWNNAPKLQKLAMENKMTAYNLPLGVISQTFRETAAGKPFLLSKVGLKTFVDPRVEGGRLNKRTTEDIVDLVELYGEEYLVYKTRPIHYALLRGTYADQYGNISLDHEACKLELTAVAQACKNSGGTVIVQVEKIVDTNIPAKNVIIPGIYVDIIVPVCQKENHQQTFATLYNPSYSGEVHISLPAEAHTHMPLNARKIICRRAAMELQKGSIVNLGIGMPEGIAAVAQDEGEREKITLTIESGPIGGLPLSGLDFGAAANPQAIIGQASQFDFYQGRGLDQAFLGLAECDERGNVNVSKFGPKIAGCGGFIDITQNAKMVAFCGTFTSSGLTVSTGDGKLRILKEGRIRKICKAVQQITFSAKYAIQTGQKVLYITERAVFGLSSHGLVLQEVAPGIDLKHDVLDKMEASVEISPSLKEMDTRLFRQEKMGLSIQ</sequence>
<organism evidence="5 6">
    <name type="scientific">Christensenella minuta</name>
    <dbReference type="NCBI Taxonomy" id="626937"/>
    <lineage>
        <taxon>Bacteria</taxon>
        <taxon>Bacillati</taxon>
        <taxon>Bacillota</taxon>
        <taxon>Clostridia</taxon>
        <taxon>Christensenellales</taxon>
        <taxon>Christensenellaceae</taxon>
        <taxon>Christensenella</taxon>
    </lineage>
</organism>
<accession>A0A136Q055</accession>
<dbReference type="AlphaFoldDB" id="A0A136Q055"/>